<feature type="transmembrane region" description="Helical" evidence="1">
    <location>
        <begin position="6"/>
        <end position="28"/>
    </location>
</feature>
<dbReference type="EMBL" id="JAEPRB010000142">
    <property type="protein sequence ID" value="KAG2220379.1"/>
    <property type="molecule type" value="Genomic_DNA"/>
</dbReference>
<evidence type="ECO:0000256" key="1">
    <source>
        <dbReference type="SAM" id="Phobius"/>
    </source>
</evidence>
<feature type="transmembrane region" description="Helical" evidence="1">
    <location>
        <begin position="40"/>
        <end position="59"/>
    </location>
</feature>
<proteinExistence type="predicted"/>
<feature type="transmembrane region" description="Helical" evidence="1">
    <location>
        <begin position="135"/>
        <end position="153"/>
    </location>
</feature>
<protein>
    <recommendedName>
        <fullName evidence="4">DMT family transporter</fullName>
    </recommendedName>
</protein>
<evidence type="ECO:0008006" key="4">
    <source>
        <dbReference type="Google" id="ProtNLM"/>
    </source>
</evidence>
<evidence type="ECO:0000313" key="2">
    <source>
        <dbReference type="EMBL" id="KAG2220379.1"/>
    </source>
</evidence>
<comment type="caution">
    <text evidence="2">The sequence shown here is derived from an EMBL/GenBank/DDBJ whole genome shotgun (WGS) entry which is preliminary data.</text>
</comment>
<keyword evidence="3" id="KW-1185">Reference proteome</keyword>
<dbReference type="PANTHER" id="PTHR34821">
    <property type="entry name" value="INNER MEMBRANE PROTEIN YDCZ"/>
    <property type="match status" value="1"/>
</dbReference>
<reference evidence="2 3" key="1">
    <citation type="submission" date="2020-12" db="EMBL/GenBank/DDBJ databases">
        <title>Metabolic potential, ecology and presence of endohyphal bacteria is reflected in genomic diversity of Mucoromycotina.</title>
        <authorList>
            <person name="Muszewska A."/>
            <person name="Okrasinska A."/>
            <person name="Steczkiewicz K."/>
            <person name="Drgas O."/>
            <person name="Orlowska M."/>
            <person name="Perlinska-Lenart U."/>
            <person name="Aleksandrzak-Piekarczyk T."/>
            <person name="Szatraj K."/>
            <person name="Zielenkiewicz U."/>
            <person name="Pilsyk S."/>
            <person name="Malc E."/>
            <person name="Mieczkowski P."/>
            <person name="Kruszewska J.S."/>
            <person name="Biernat P."/>
            <person name="Pawlowska J."/>
        </authorList>
    </citation>
    <scope>NUCLEOTIDE SEQUENCE [LARGE SCALE GENOMIC DNA]</scope>
    <source>
        <strain evidence="2 3">CBS 142.35</strain>
    </source>
</reference>
<dbReference type="GO" id="GO:0005886">
    <property type="term" value="C:plasma membrane"/>
    <property type="evidence" value="ECO:0007669"/>
    <property type="project" value="TreeGrafter"/>
</dbReference>
<dbReference type="InterPro" id="IPR006750">
    <property type="entry name" value="YdcZ"/>
</dbReference>
<organism evidence="2 3">
    <name type="scientific">Circinella minor</name>
    <dbReference type="NCBI Taxonomy" id="1195481"/>
    <lineage>
        <taxon>Eukaryota</taxon>
        <taxon>Fungi</taxon>
        <taxon>Fungi incertae sedis</taxon>
        <taxon>Mucoromycota</taxon>
        <taxon>Mucoromycotina</taxon>
        <taxon>Mucoromycetes</taxon>
        <taxon>Mucorales</taxon>
        <taxon>Lichtheimiaceae</taxon>
        <taxon>Circinella</taxon>
    </lineage>
</organism>
<keyword evidence="1" id="KW-0812">Transmembrane</keyword>
<dbReference type="PANTHER" id="PTHR34821:SF2">
    <property type="entry name" value="INNER MEMBRANE PROTEIN YDCZ"/>
    <property type="match status" value="1"/>
</dbReference>
<dbReference type="AlphaFoldDB" id="A0A8H7RYU9"/>
<gene>
    <name evidence="2" type="ORF">INT45_006550</name>
</gene>
<feature type="transmembrane region" description="Helical" evidence="1">
    <location>
        <begin position="79"/>
        <end position="97"/>
    </location>
</feature>
<dbReference type="Pfam" id="PF04657">
    <property type="entry name" value="DMT_YdcZ"/>
    <property type="match status" value="1"/>
</dbReference>
<dbReference type="Proteomes" id="UP000646827">
    <property type="component" value="Unassembled WGS sequence"/>
</dbReference>
<evidence type="ECO:0000313" key="3">
    <source>
        <dbReference type="Proteomes" id="UP000646827"/>
    </source>
</evidence>
<accession>A0A8H7RYU9</accession>
<sequence length="155" mass="16414">MVDLLSNIAFTGFLLITGGAALSLQAGCNSKLAKHGGRTLAPVWSFASGLIICLIFFGIDIGALGTPLPDASVLYAPGYVWIGGLMGAYYIFANLIAIPKLGAATSLSIFICSQVIMACVIDHGGLLGVEQRDYSKWRILASFGLIFCVFVISRY</sequence>
<dbReference type="OrthoDB" id="5559077at2759"/>
<keyword evidence="1" id="KW-0472">Membrane</keyword>
<name>A0A8H7RYU9_9FUNG</name>
<keyword evidence="1" id="KW-1133">Transmembrane helix</keyword>
<feature type="transmembrane region" description="Helical" evidence="1">
    <location>
        <begin position="109"/>
        <end position="129"/>
    </location>
</feature>